<sequence>MPRSSIAWQRGGFSRLVSRRCFSMLVYSSTRIVRKIFRLMLREMVYSTYCFGRCTKFSLFILYASIFTL</sequence>
<organism evidence="2">
    <name type="scientific">Anguilla anguilla</name>
    <name type="common">European freshwater eel</name>
    <name type="synonym">Muraena anguilla</name>
    <dbReference type="NCBI Taxonomy" id="7936"/>
    <lineage>
        <taxon>Eukaryota</taxon>
        <taxon>Metazoa</taxon>
        <taxon>Chordata</taxon>
        <taxon>Craniata</taxon>
        <taxon>Vertebrata</taxon>
        <taxon>Euteleostomi</taxon>
        <taxon>Actinopterygii</taxon>
        <taxon>Neopterygii</taxon>
        <taxon>Teleostei</taxon>
        <taxon>Anguilliformes</taxon>
        <taxon>Anguillidae</taxon>
        <taxon>Anguilla</taxon>
    </lineage>
</organism>
<dbReference type="AlphaFoldDB" id="A0A0E9PBA5"/>
<keyword evidence="1" id="KW-0812">Transmembrane</keyword>
<feature type="transmembrane region" description="Helical" evidence="1">
    <location>
        <begin position="44"/>
        <end position="66"/>
    </location>
</feature>
<dbReference type="EMBL" id="GBXM01106788">
    <property type="protein sequence ID" value="JAH01789.1"/>
    <property type="molecule type" value="Transcribed_RNA"/>
</dbReference>
<protein>
    <submittedName>
        <fullName evidence="2">Uncharacterized protein</fullName>
    </submittedName>
</protein>
<evidence type="ECO:0000313" key="2">
    <source>
        <dbReference type="EMBL" id="JAH01789.1"/>
    </source>
</evidence>
<accession>A0A0E9PBA5</accession>
<evidence type="ECO:0000256" key="1">
    <source>
        <dbReference type="SAM" id="Phobius"/>
    </source>
</evidence>
<reference evidence="2" key="1">
    <citation type="submission" date="2014-11" db="EMBL/GenBank/DDBJ databases">
        <authorList>
            <person name="Amaro Gonzalez C."/>
        </authorList>
    </citation>
    <scope>NUCLEOTIDE SEQUENCE</scope>
</reference>
<keyword evidence="1" id="KW-0472">Membrane</keyword>
<name>A0A0E9PBA5_ANGAN</name>
<reference evidence="2" key="2">
    <citation type="journal article" date="2015" name="Fish Shellfish Immunol.">
        <title>Early steps in the European eel (Anguilla anguilla)-Vibrio vulnificus interaction in the gills: Role of the RtxA13 toxin.</title>
        <authorList>
            <person name="Callol A."/>
            <person name="Pajuelo D."/>
            <person name="Ebbesson L."/>
            <person name="Teles M."/>
            <person name="MacKenzie S."/>
            <person name="Amaro C."/>
        </authorList>
    </citation>
    <scope>NUCLEOTIDE SEQUENCE</scope>
</reference>
<proteinExistence type="predicted"/>
<keyword evidence="1" id="KW-1133">Transmembrane helix</keyword>